<dbReference type="Proteomes" id="UP000008983">
    <property type="component" value="Unassembled WGS sequence"/>
</dbReference>
<evidence type="ECO:0000313" key="1">
    <source>
        <dbReference type="EMBL" id="EGR27998.1"/>
    </source>
</evidence>
<accession>G0R3G0</accession>
<name>G0R3G0_ICHMU</name>
<keyword evidence="2" id="KW-1185">Reference proteome</keyword>
<dbReference type="RefSeq" id="XP_004027343.1">
    <property type="nucleotide sequence ID" value="XM_004027294.1"/>
</dbReference>
<dbReference type="GeneID" id="14904071"/>
<protein>
    <submittedName>
        <fullName evidence="1">Uncharacterized protein</fullName>
    </submittedName>
</protein>
<dbReference type="EMBL" id="GL984302">
    <property type="protein sequence ID" value="EGR27998.1"/>
    <property type="molecule type" value="Genomic_DNA"/>
</dbReference>
<evidence type="ECO:0000313" key="2">
    <source>
        <dbReference type="Proteomes" id="UP000008983"/>
    </source>
</evidence>
<reference evidence="1 2" key="1">
    <citation type="submission" date="2011-07" db="EMBL/GenBank/DDBJ databases">
        <authorList>
            <person name="Coyne R."/>
            <person name="Brami D."/>
            <person name="Johnson J."/>
            <person name="Hostetler J."/>
            <person name="Hannick L."/>
            <person name="Clark T."/>
            <person name="Cassidy-Hanley D."/>
            <person name="Inman J."/>
        </authorList>
    </citation>
    <scope>NUCLEOTIDE SEQUENCE [LARGE SCALE GENOMIC DNA]</scope>
    <source>
        <strain evidence="1 2">G5</strain>
    </source>
</reference>
<dbReference type="InParanoid" id="G0R3G0"/>
<organism evidence="1 2">
    <name type="scientific">Ichthyophthirius multifiliis</name>
    <name type="common">White spot disease agent</name>
    <name type="synonym">Ich</name>
    <dbReference type="NCBI Taxonomy" id="5932"/>
    <lineage>
        <taxon>Eukaryota</taxon>
        <taxon>Sar</taxon>
        <taxon>Alveolata</taxon>
        <taxon>Ciliophora</taxon>
        <taxon>Intramacronucleata</taxon>
        <taxon>Oligohymenophorea</taxon>
        <taxon>Hymenostomatida</taxon>
        <taxon>Ophryoglenina</taxon>
        <taxon>Ichthyophthirius</taxon>
    </lineage>
</organism>
<gene>
    <name evidence="1" type="ORF">IMG5_185230</name>
</gene>
<dbReference type="AlphaFoldDB" id="G0R3G0"/>
<proteinExistence type="predicted"/>
<sequence>MSVKNDIGEDIKQKALNQRNKVIHDNDYLMGVTSKIGGTYGIVSQANHTDKSKVANIKQGFGTIKM</sequence>
<dbReference type="OrthoDB" id="10578914at2759"/>